<keyword evidence="5" id="KW-0342">GTP-binding</keyword>
<feature type="compositionally biased region" description="Acidic residues" evidence="6">
    <location>
        <begin position="289"/>
        <end position="310"/>
    </location>
</feature>
<dbReference type="Gene3D" id="3.40.50.300">
    <property type="entry name" value="P-loop containing nucleotide triphosphate hydrolases"/>
    <property type="match status" value="1"/>
</dbReference>
<dbReference type="SUPFAM" id="SSF52540">
    <property type="entry name" value="P-loop containing nucleoside triphosphate hydrolases"/>
    <property type="match status" value="1"/>
</dbReference>
<dbReference type="InterPro" id="IPR023179">
    <property type="entry name" value="GTP-bd_ortho_bundle_sf"/>
</dbReference>
<feature type="region of interest" description="Disordered" evidence="6">
    <location>
        <begin position="260"/>
        <end position="310"/>
    </location>
</feature>
<dbReference type="GO" id="GO:0000054">
    <property type="term" value="P:ribosomal subunit export from nucleus"/>
    <property type="evidence" value="ECO:0007669"/>
    <property type="project" value="TreeGrafter"/>
</dbReference>
<dbReference type="PROSITE" id="PS51721">
    <property type="entry name" value="G_CP"/>
    <property type="match status" value="1"/>
</dbReference>
<sequence length="653" mass="72314">MVLAKSKKSVGLGNTLMKDRFGKGKGSDRKRTGQVTRIDHATGQEYITNDREEASWVKMRSVTEQGALDEFLATAELAGTDFTAEKMNNVKIIHTDQRNPYLLSAAEETAVLGKQREHKARLTVPRRPQWDASTTPAELDRLERDAFLEWRKGLAELQETQDLLMTPFERNLEVWRQLWRVIERSDVVVQIVDARNPLMFRSEDLEAYVKDVDSKKQNLLLINKADMMSYNQRKAWANYLKGAGIAYRFFSAHLAKELLEAEESDGEEAESEEEEAGPSGTGASLKQDEPDEEAEEDSEEEDAEGDDEEADTRILTADELEDMLLQYAPEDAGPDRKLQVGLVGYPNVGKSSTINALIGAKKVSVSATPGKTKHFQTIHYSDKVILCDCPGLVFPNFATTKGELVCNGVLPIDQLREYSGPATLVARRIPQAFVEAIYGIQIRTRPLEEGGTGIPTGEELLRAYARHRGFMTQGLGQPDSSRAARYVLKDYVSGKLLWVEPPPGIADSQEFNRELYDVSHLPARRQAAMAAALEELSVEGDETASSLSDMLPLPRGAKSEKLDKAFFKPGQGGAGHLTRPFSYKYTQQGMAEAAAEGKQMSGRKLRAMIALEKGIDPKDVQLGSGKKHFKGGKKTGGKNRGNTNKPYQPGDDD</sequence>
<dbReference type="Proteomes" id="UP001302745">
    <property type="component" value="Unassembled WGS sequence"/>
</dbReference>
<feature type="compositionally biased region" description="Acidic residues" evidence="6">
    <location>
        <begin position="260"/>
        <end position="276"/>
    </location>
</feature>
<dbReference type="Pfam" id="PF01926">
    <property type="entry name" value="MMR_HSR1"/>
    <property type="match status" value="1"/>
</dbReference>
<evidence type="ECO:0000256" key="3">
    <source>
        <dbReference type="ARBA" id="ARBA00022741"/>
    </source>
</evidence>
<reference evidence="8" key="2">
    <citation type="submission" date="2023-05" db="EMBL/GenBank/DDBJ databases">
        <authorList>
            <consortium name="Lawrence Berkeley National Laboratory"/>
            <person name="Steindorff A."/>
            <person name="Hensen N."/>
            <person name="Bonometti L."/>
            <person name="Westerberg I."/>
            <person name="Brannstrom I.O."/>
            <person name="Guillou S."/>
            <person name="Cros-Aarteil S."/>
            <person name="Calhoun S."/>
            <person name="Haridas S."/>
            <person name="Kuo A."/>
            <person name="Mondo S."/>
            <person name="Pangilinan J."/>
            <person name="Riley R."/>
            <person name="Labutti K."/>
            <person name="Andreopoulos B."/>
            <person name="Lipzen A."/>
            <person name="Chen C."/>
            <person name="Yanf M."/>
            <person name="Daum C."/>
            <person name="Ng V."/>
            <person name="Clum A."/>
            <person name="Ohm R."/>
            <person name="Martin F."/>
            <person name="Silar P."/>
            <person name="Natvig D."/>
            <person name="Lalanne C."/>
            <person name="Gautier V."/>
            <person name="Ament-Velasquez S.L."/>
            <person name="Kruys A."/>
            <person name="Hutchinson M.I."/>
            <person name="Powell A.J."/>
            <person name="Barry K."/>
            <person name="Miller A.N."/>
            <person name="Grigoriev I.V."/>
            <person name="Debuchy R."/>
            <person name="Gladieux P."/>
            <person name="Thoren M.H."/>
            <person name="Johannesson H."/>
        </authorList>
    </citation>
    <scope>NUCLEOTIDE SEQUENCE</scope>
    <source>
        <strain evidence="8">CBS 538.74</strain>
    </source>
</reference>
<gene>
    <name evidence="8" type="ORF">C8A00DRAFT_38509</name>
</gene>
<evidence type="ECO:0000256" key="5">
    <source>
        <dbReference type="ARBA" id="ARBA00023134"/>
    </source>
</evidence>
<evidence type="ECO:0000313" key="9">
    <source>
        <dbReference type="Proteomes" id="UP001302745"/>
    </source>
</evidence>
<dbReference type="EMBL" id="MU857236">
    <property type="protein sequence ID" value="KAK4148908.1"/>
    <property type="molecule type" value="Genomic_DNA"/>
</dbReference>
<feature type="region of interest" description="Disordered" evidence="6">
    <location>
        <begin position="616"/>
        <end position="653"/>
    </location>
</feature>
<evidence type="ECO:0000256" key="1">
    <source>
        <dbReference type="ARBA" id="ARBA00004496"/>
    </source>
</evidence>
<dbReference type="InterPro" id="IPR043358">
    <property type="entry name" value="GNL1-like"/>
</dbReference>
<evidence type="ECO:0000313" key="8">
    <source>
        <dbReference type="EMBL" id="KAK4148908.1"/>
    </source>
</evidence>
<dbReference type="FunFam" id="3.40.50.300:FF:001151">
    <property type="entry name" value="Large subunit GTPase 1"/>
    <property type="match status" value="1"/>
</dbReference>
<dbReference type="PANTHER" id="PTHR45709">
    <property type="entry name" value="LARGE SUBUNIT GTPASE 1 HOMOLOG-RELATED"/>
    <property type="match status" value="1"/>
</dbReference>
<feature type="domain" description="CP-type G" evidence="7">
    <location>
        <begin position="175"/>
        <end position="395"/>
    </location>
</feature>
<comment type="subcellular location">
    <subcellularLocation>
        <location evidence="1">Cytoplasm</location>
    </subcellularLocation>
</comment>
<keyword evidence="4" id="KW-0378">Hydrolase</keyword>
<dbReference type="GO" id="GO:0003924">
    <property type="term" value="F:GTPase activity"/>
    <property type="evidence" value="ECO:0007669"/>
    <property type="project" value="InterPro"/>
</dbReference>
<dbReference type="PANTHER" id="PTHR45709:SF2">
    <property type="entry name" value="LARGE SUBUNIT GTPASE 1 HOMOLOG"/>
    <property type="match status" value="1"/>
</dbReference>
<comment type="caution">
    <text evidence="8">The sequence shown here is derived from an EMBL/GenBank/DDBJ whole genome shotgun (WGS) entry which is preliminary data.</text>
</comment>
<organism evidence="8 9">
    <name type="scientific">Chaetomidium leptoderma</name>
    <dbReference type="NCBI Taxonomy" id="669021"/>
    <lineage>
        <taxon>Eukaryota</taxon>
        <taxon>Fungi</taxon>
        <taxon>Dikarya</taxon>
        <taxon>Ascomycota</taxon>
        <taxon>Pezizomycotina</taxon>
        <taxon>Sordariomycetes</taxon>
        <taxon>Sordariomycetidae</taxon>
        <taxon>Sordariales</taxon>
        <taxon>Chaetomiaceae</taxon>
        <taxon>Chaetomidium</taxon>
    </lineage>
</organism>
<dbReference type="InterPro" id="IPR027417">
    <property type="entry name" value="P-loop_NTPase"/>
</dbReference>
<evidence type="ECO:0000256" key="4">
    <source>
        <dbReference type="ARBA" id="ARBA00022801"/>
    </source>
</evidence>
<keyword evidence="9" id="KW-1185">Reference proteome</keyword>
<name>A0AAN6VCG8_9PEZI</name>
<dbReference type="Gene3D" id="1.10.1580.10">
    <property type="match status" value="1"/>
</dbReference>
<evidence type="ECO:0000259" key="7">
    <source>
        <dbReference type="PROSITE" id="PS51721"/>
    </source>
</evidence>
<dbReference type="GO" id="GO:0005829">
    <property type="term" value="C:cytosol"/>
    <property type="evidence" value="ECO:0007669"/>
    <property type="project" value="TreeGrafter"/>
</dbReference>
<reference evidence="8" key="1">
    <citation type="journal article" date="2023" name="Mol. Phylogenet. Evol.">
        <title>Genome-scale phylogeny and comparative genomics of the fungal order Sordariales.</title>
        <authorList>
            <person name="Hensen N."/>
            <person name="Bonometti L."/>
            <person name="Westerberg I."/>
            <person name="Brannstrom I.O."/>
            <person name="Guillou S."/>
            <person name="Cros-Aarteil S."/>
            <person name="Calhoun S."/>
            <person name="Haridas S."/>
            <person name="Kuo A."/>
            <person name="Mondo S."/>
            <person name="Pangilinan J."/>
            <person name="Riley R."/>
            <person name="LaButti K."/>
            <person name="Andreopoulos B."/>
            <person name="Lipzen A."/>
            <person name="Chen C."/>
            <person name="Yan M."/>
            <person name="Daum C."/>
            <person name="Ng V."/>
            <person name="Clum A."/>
            <person name="Steindorff A."/>
            <person name="Ohm R.A."/>
            <person name="Martin F."/>
            <person name="Silar P."/>
            <person name="Natvig D.O."/>
            <person name="Lalanne C."/>
            <person name="Gautier V."/>
            <person name="Ament-Velasquez S.L."/>
            <person name="Kruys A."/>
            <person name="Hutchinson M.I."/>
            <person name="Powell A.J."/>
            <person name="Barry K."/>
            <person name="Miller A.N."/>
            <person name="Grigoriev I.V."/>
            <person name="Debuchy R."/>
            <person name="Gladieux P."/>
            <person name="Hiltunen Thoren M."/>
            <person name="Johannesson H."/>
        </authorList>
    </citation>
    <scope>NUCLEOTIDE SEQUENCE</scope>
    <source>
        <strain evidence="8">CBS 538.74</strain>
    </source>
</reference>
<keyword evidence="3" id="KW-0547">Nucleotide-binding</keyword>
<evidence type="ECO:0000256" key="2">
    <source>
        <dbReference type="ARBA" id="ARBA00022490"/>
    </source>
</evidence>
<evidence type="ECO:0000256" key="6">
    <source>
        <dbReference type="SAM" id="MobiDB-lite"/>
    </source>
</evidence>
<protein>
    <submittedName>
        <fullName evidence="8">Large subunit GTPase 1</fullName>
    </submittedName>
</protein>
<feature type="compositionally biased region" description="Basic residues" evidence="6">
    <location>
        <begin position="625"/>
        <end position="637"/>
    </location>
</feature>
<keyword evidence="2" id="KW-0963">Cytoplasm</keyword>
<dbReference type="CDD" id="cd01857">
    <property type="entry name" value="HSR1_MMR1"/>
    <property type="match status" value="1"/>
</dbReference>
<dbReference type="InterPro" id="IPR006073">
    <property type="entry name" value="GTP-bd"/>
</dbReference>
<dbReference type="InterPro" id="IPR030378">
    <property type="entry name" value="G_CP_dom"/>
</dbReference>
<proteinExistence type="predicted"/>
<dbReference type="AlphaFoldDB" id="A0AAN6VCG8"/>
<dbReference type="GO" id="GO:0005525">
    <property type="term" value="F:GTP binding"/>
    <property type="evidence" value="ECO:0007669"/>
    <property type="project" value="UniProtKB-KW"/>
</dbReference>
<accession>A0AAN6VCG8</accession>